<dbReference type="InterPro" id="IPR053136">
    <property type="entry name" value="UTP_pyrophosphatase-like"/>
</dbReference>
<dbReference type="CDD" id="cd07344">
    <property type="entry name" value="M48_yhfN_like"/>
    <property type="match status" value="1"/>
</dbReference>
<evidence type="ECO:0000313" key="3">
    <source>
        <dbReference type="EMBL" id="MZK11675.1"/>
    </source>
</evidence>
<evidence type="ECO:0000313" key="4">
    <source>
        <dbReference type="Proteomes" id="UP000095597"/>
    </source>
</evidence>
<dbReference type="PANTHER" id="PTHR30399">
    <property type="entry name" value="UNCHARACTERIZED PROTEIN YGJP"/>
    <property type="match status" value="1"/>
</dbReference>
<feature type="domain" description="YgjP-like metallopeptidase" evidence="1">
    <location>
        <begin position="22"/>
        <end position="68"/>
    </location>
</feature>
<dbReference type="InterPro" id="IPR002725">
    <property type="entry name" value="YgjP-like_metallopeptidase"/>
</dbReference>
<dbReference type="AlphaFoldDB" id="A0A173VN31"/>
<dbReference type="PANTHER" id="PTHR30399:SF1">
    <property type="entry name" value="UTP PYROPHOSPHATASE"/>
    <property type="match status" value="1"/>
</dbReference>
<organism evidence="2 4">
    <name type="scientific">Dorea longicatena</name>
    <dbReference type="NCBI Taxonomy" id="88431"/>
    <lineage>
        <taxon>Bacteria</taxon>
        <taxon>Bacillati</taxon>
        <taxon>Bacillota</taxon>
        <taxon>Clostridia</taxon>
        <taxon>Lachnospirales</taxon>
        <taxon>Lachnospiraceae</taxon>
        <taxon>Dorea</taxon>
    </lineage>
</organism>
<dbReference type="RefSeq" id="WP_055215538.1">
    <property type="nucleotide sequence ID" value="NZ_CAXSPU010000034.1"/>
</dbReference>
<sequence length="206" mass="24438">MKYILQTDNETIEIPIIRSKRKTLGLEVKYDGTVNARVPMRAPREIIERFIREHEAWIIRKRQEWSLAGNNQDDVAGEFGERKKRGANAVDPSKILPPVETKEGKAKIRQYIERQVEYYAKIMGVTYGRISMRNQKTRWGSCSSNGNLNFNNRLLFVPKELVDYVVVHELAHRKEMNHSNAFWNVVEKYMPDYKERRKKLREYHIE</sequence>
<dbReference type="EMBL" id="CYXO01000032">
    <property type="protein sequence ID" value="CUN27535.1"/>
    <property type="molecule type" value="Genomic_DNA"/>
</dbReference>
<dbReference type="Proteomes" id="UP000449249">
    <property type="component" value="Unassembled WGS sequence"/>
</dbReference>
<proteinExistence type="predicted"/>
<accession>A0A173VN31</accession>
<dbReference type="Gene3D" id="3.30.2010.10">
    <property type="entry name" value="Metalloproteases ('zincins'), catalytic domain"/>
    <property type="match status" value="1"/>
</dbReference>
<dbReference type="EMBL" id="WWSH01000020">
    <property type="protein sequence ID" value="MZK11675.1"/>
    <property type="molecule type" value="Genomic_DNA"/>
</dbReference>
<evidence type="ECO:0000313" key="2">
    <source>
        <dbReference type="EMBL" id="CUN27535.1"/>
    </source>
</evidence>
<reference evidence="3 5" key="2">
    <citation type="journal article" date="2019" name="Nat. Med.">
        <title>A library of human gut bacterial isolates paired with longitudinal multiomics data enables mechanistic microbiome research.</title>
        <authorList>
            <person name="Poyet M."/>
            <person name="Groussin M."/>
            <person name="Gibbons S.M."/>
            <person name="Avila-Pacheco J."/>
            <person name="Jiang X."/>
            <person name="Kearney S.M."/>
            <person name="Perrotta A.R."/>
            <person name="Berdy B."/>
            <person name="Zhao S."/>
            <person name="Lieberman T.D."/>
            <person name="Swanson P.K."/>
            <person name="Smith M."/>
            <person name="Roesemann S."/>
            <person name="Alexander J.E."/>
            <person name="Rich S.A."/>
            <person name="Livny J."/>
            <person name="Vlamakis H."/>
            <person name="Clish C."/>
            <person name="Bullock K."/>
            <person name="Deik A."/>
            <person name="Scott J."/>
            <person name="Pierce K.A."/>
            <person name="Xavier R.J."/>
            <person name="Alm E.J."/>
        </authorList>
    </citation>
    <scope>NUCLEOTIDE SEQUENCE [LARGE SCALE GENOMIC DNA]</scope>
    <source>
        <strain evidence="3 5">BIOML-A1</strain>
    </source>
</reference>
<reference evidence="2 4" key="1">
    <citation type="submission" date="2015-09" db="EMBL/GenBank/DDBJ databases">
        <authorList>
            <consortium name="Pathogen Informatics"/>
        </authorList>
    </citation>
    <scope>NUCLEOTIDE SEQUENCE [LARGE SCALE GENOMIC DNA]</scope>
    <source>
        <strain evidence="2 4">2789STDY5834961</strain>
    </source>
</reference>
<dbReference type="Pfam" id="PF01863">
    <property type="entry name" value="YgjP-like"/>
    <property type="match status" value="2"/>
</dbReference>
<dbReference type="OrthoDB" id="9811177at2"/>
<name>A0A173VN31_9FIRM</name>
<gene>
    <name evidence="2" type="ORF">ERS852573_03099</name>
    <name evidence="3" type="ORF">GT576_15370</name>
</gene>
<evidence type="ECO:0000259" key="1">
    <source>
        <dbReference type="Pfam" id="PF01863"/>
    </source>
</evidence>
<feature type="domain" description="YgjP-like metallopeptidase" evidence="1">
    <location>
        <begin position="105"/>
        <end position="202"/>
    </location>
</feature>
<protein>
    <submittedName>
        <fullName evidence="3">DUF45 domain-containing protein</fullName>
    </submittedName>
    <submittedName>
        <fullName evidence="2">Protein of uncharacterized function DUF45</fullName>
    </submittedName>
</protein>
<evidence type="ECO:0000313" key="5">
    <source>
        <dbReference type="Proteomes" id="UP000449249"/>
    </source>
</evidence>
<dbReference type="Proteomes" id="UP000095597">
    <property type="component" value="Unassembled WGS sequence"/>
</dbReference>